<feature type="domain" description="Pyruvate flavodoxin/ferredoxin oxidoreductase pyrimidine binding" evidence="2">
    <location>
        <begin position="19"/>
        <end position="237"/>
    </location>
</feature>
<reference evidence="4 5" key="1">
    <citation type="submission" date="2016-10" db="EMBL/GenBank/DDBJ databases">
        <authorList>
            <person name="de Groot N.N."/>
        </authorList>
    </citation>
    <scope>NUCLEOTIDE SEQUENCE [LARGE SCALE GENOMIC DNA]</scope>
    <source>
        <strain evidence="4 5">DSM 9990</strain>
    </source>
</reference>
<dbReference type="PANTHER" id="PTHR32154">
    <property type="entry name" value="PYRUVATE-FLAVODOXIN OXIDOREDUCTASE-RELATED"/>
    <property type="match status" value="1"/>
</dbReference>
<dbReference type="Gene3D" id="3.40.50.920">
    <property type="match status" value="1"/>
</dbReference>
<organism evidence="4 5">
    <name type="scientific">Thermodesulforhabdus norvegica</name>
    <dbReference type="NCBI Taxonomy" id="39841"/>
    <lineage>
        <taxon>Bacteria</taxon>
        <taxon>Pseudomonadati</taxon>
        <taxon>Thermodesulfobacteriota</taxon>
        <taxon>Syntrophobacteria</taxon>
        <taxon>Syntrophobacterales</taxon>
        <taxon>Thermodesulforhabdaceae</taxon>
        <taxon>Thermodesulforhabdus</taxon>
    </lineage>
</organism>
<dbReference type="SUPFAM" id="SSF52518">
    <property type="entry name" value="Thiamin diphosphate-binding fold (THDP-binding)"/>
    <property type="match status" value="1"/>
</dbReference>
<dbReference type="Pfam" id="PF01855">
    <property type="entry name" value="POR_N"/>
    <property type="match status" value="1"/>
</dbReference>
<gene>
    <name evidence="4" type="ORF">SAMN05660836_00626</name>
</gene>
<evidence type="ECO:0000313" key="5">
    <source>
        <dbReference type="Proteomes" id="UP000199611"/>
    </source>
</evidence>
<evidence type="ECO:0000259" key="2">
    <source>
        <dbReference type="Pfam" id="PF01855"/>
    </source>
</evidence>
<dbReference type="InterPro" id="IPR033412">
    <property type="entry name" value="PFOR_II"/>
</dbReference>
<evidence type="ECO:0000256" key="1">
    <source>
        <dbReference type="ARBA" id="ARBA00023002"/>
    </source>
</evidence>
<feature type="domain" description="Pyruvate:ferredoxin oxidoreductase core" evidence="3">
    <location>
        <begin position="261"/>
        <end position="365"/>
    </location>
</feature>
<accession>A0A1I4RHT7</accession>
<dbReference type="FunFam" id="3.40.50.970:FF:000012">
    <property type="entry name" value="Pyruvate:ferredoxin (Flavodoxin) oxidoreductase"/>
    <property type="match status" value="1"/>
</dbReference>
<dbReference type="CDD" id="cd07034">
    <property type="entry name" value="TPP_PYR_PFOR_IOR-alpha_like"/>
    <property type="match status" value="1"/>
</dbReference>
<dbReference type="RefSeq" id="WP_093393389.1">
    <property type="nucleotide sequence ID" value="NZ_FOUU01000001.1"/>
</dbReference>
<keyword evidence="1" id="KW-0560">Oxidoreductase</keyword>
<dbReference type="InterPro" id="IPR009014">
    <property type="entry name" value="Transketo_C/PFOR_II"/>
</dbReference>
<keyword evidence="4" id="KW-0670">Pyruvate</keyword>
<name>A0A1I4RHT7_9BACT</name>
<evidence type="ECO:0000259" key="3">
    <source>
        <dbReference type="Pfam" id="PF17147"/>
    </source>
</evidence>
<sequence>MGKRVGMEVSIAAAETIALIDVDVVAAYPITPQTHIVEHLSELVANGHLDAEFIPVESEHSAMSTCVGAAAAGARTFTSTSSQGYALMVEICYIASSMRLPIVMAVANRSLSAPISIWNDHSDMMLARDTGWIQTVAENGQDVVDLLIHAYRVAEDHRVLLPVMVNLDGFILTHMIEPIYLPSREEVQAYLPPYKPLLRLDPDNPVTMGPVGVPEVYTEAKKAQDEALKNAKPVILEAWDEFEKHFGRRYRPVEVYKADDAETLLLTVGSISETAMQAVDIMRDKGRKVGLARLRLYRPFPVEELVSVVKKAKNLIVVDRALGFNGHVGPLCMEVKSTLFDHGIRPYVMNYVAGLGGRDVTVEDFVSMVDSTEQKARAKEPMTYEIINVRE</sequence>
<dbReference type="GO" id="GO:0019752">
    <property type="term" value="P:carboxylic acid metabolic process"/>
    <property type="evidence" value="ECO:0007669"/>
    <property type="project" value="UniProtKB-ARBA"/>
</dbReference>
<keyword evidence="5" id="KW-1185">Reference proteome</keyword>
<dbReference type="STRING" id="39841.SAMN05660836_00626"/>
<protein>
    <submittedName>
        <fullName evidence="4">Pyruvate ferredoxin oxidoreductase alpha subunit</fullName>
    </submittedName>
</protein>
<dbReference type="EMBL" id="FOUU01000001">
    <property type="protein sequence ID" value="SFM51777.1"/>
    <property type="molecule type" value="Genomic_DNA"/>
</dbReference>
<dbReference type="OrthoDB" id="9794954at2"/>
<dbReference type="PANTHER" id="PTHR32154:SF0">
    <property type="entry name" value="PYRUVATE-FLAVODOXIN OXIDOREDUCTASE-RELATED"/>
    <property type="match status" value="1"/>
</dbReference>
<dbReference type="GO" id="GO:0006979">
    <property type="term" value="P:response to oxidative stress"/>
    <property type="evidence" value="ECO:0007669"/>
    <property type="project" value="TreeGrafter"/>
</dbReference>
<dbReference type="FunFam" id="3.40.50.920:FF:000010">
    <property type="entry name" value="Pyruvate ferredoxin oxidoreductase, alpha subunit"/>
    <property type="match status" value="1"/>
</dbReference>
<dbReference type="Gene3D" id="3.40.50.970">
    <property type="match status" value="1"/>
</dbReference>
<dbReference type="SUPFAM" id="SSF52922">
    <property type="entry name" value="TK C-terminal domain-like"/>
    <property type="match status" value="1"/>
</dbReference>
<dbReference type="InterPro" id="IPR002880">
    <property type="entry name" value="Pyrv_Fd/Flavodoxin_OxRdtase_N"/>
</dbReference>
<dbReference type="AlphaFoldDB" id="A0A1I4RHT7"/>
<dbReference type="InterPro" id="IPR050722">
    <property type="entry name" value="Pyruvate:ferred/Flavod_OxRd"/>
</dbReference>
<evidence type="ECO:0000313" key="4">
    <source>
        <dbReference type="EMBL" id="SFM51777.1"/>
    </source>
</evidence>
<dbReference type="Pfam" id="PF17147">
    <property type="entry name" value="PFOR_II"/>
    <property type="match status" value="1"/>
</dbReference>
<proteinExistence type="predicted"/>
<dbReference type="Proteomes" id="UP000199611">
    <property type="component" value="Unassembled WGS sequence"/>
</dbReference>
<dbReference type="GO" id="GO:0016903">
    <property type="term" value="F:oxidoreductase activity, acting on the aldehyde or oxo group of donors"/>
    <property type="evidence" value="ECO:0007669"/>
    <property type="project" value="UniProtKB-ARBA"/>
</dbReference>
<dbReference type="InterPro" id="IPR029061">
    <property type="entry name" value="THDP-binding"/>
</dbReference>